<dbReference type="EMBL" id="FUYQ01000029">
    <property type="protein sequence ID" value="SKB85420.1"/>
    <property type="molecule type" value="Genomic_DNA"/>
</dbReference>
<proteinExistence type="inferred from homology"/>
<dbReference type="RefSeq" id="WP_079684452.1">
    <property type="nucleotide sequence ID" value="NZ_FUYQ01000029.1"/>
</dbReference>
<reference evidence="6" key="1">
    <citation type="submission" date="2017-02" db="EMBL/GenBank/DDBJ databases">
        <authorList>
            <person name="Varghese N."/>
            <person name="Submissions S."/>
        </authorList>
    </citation>
    <scope>NUCLEOTIDE SEQUENCE [LARGE SCALE GENOMIC DNA]</scope>
    <source>
        <strain evidence="6">DSM 24967</strain>
    </source>
</reference>
<keyword evidence="3" id="KW-0560">Oxidoreductase</keyword>
<dbReference type="PANTHER" id="PTHR43150">
    <property type="entry name" value="HYPERKINETIC, ISOFORM M"/>
    <property type="match status" value="1"/>
</dbReference>
<evidence type="ECO:0000313" key="5">
    <source>
        <dbReference type="EMBL" id="SKB85420.1"/>
    </source>
</evidence>
<keyword evidence="6" id="KW-1185">Reference proteome</keyword>
<dbReference type="GO" id="GO:0016491">
    <property type="term" value="F:oxidoreductase activity"/>
    <property type="evidence" value="ECO:0007669"/>
    <property type="project" value="UniProtKB-KW"/>
</dbReference>
<dbReference type="AlphaFoldDB" id="A0A1T5EP16"/>
<accession>A0A1T5EP16</accession>
<sequence length="331" mass="36934">MDYTAAADRYTNGMKYNRCGRSGIILPAISLGLWHNFGDIDNQEEAEKMILYAFDHGITHIDIANNYGPPPGSAESNFGKIFKKQLQGYRDELIISSKAGYLMWPGPYGEWGSRKYLHASIDQSLKRTGLEYFDVFYSHRYDPNTPLEETMQALVDIVKQGKALYTAISNYPADKAAEAYKYLSAHNTPCLLHQCKYSMLVRDVEPEVLEVGKQHGVGLIAFSSLAQGLLTNKYLHGIPENSRAAKPSGFLQKEQVTPQVIAKVGKLNEVAARRGQTLAEMALVWVLKDPRVTSLIVGTSSVQQLKDNLNALQNPDFTAEELNEIETILRS</sequence>
<keyword evidence="2" id="KW-0521">NADP</keyword>
<evidence type="ECO:0000313" key="6">
    <source>
        <dbReference type="Proteomes" id="UP000190852"/>
    </source>
</evidence>
<evidence type="ECO:0000256" key="3">
    <source>
        <dbReference type="ARBA" id="ARBA00023002"/>
    </source>
</evidence>
<dbReference type="InterPro" id="IPR036812">
    <property type="entry name" value="NAD(P)_OxRdtase_dom_sf"/>
</dbReference>
<dbReference type="GO" id="GO:0051596">
    <property type="term" value="P:methylglyoxal catabolic process"/>
    <property type="evidence" value="ECO:0007669"/>
    <property type="project" value="TreeGrafter"/>
</dbReference>
<dbReference type="InterPro" id="IPR005399">
    <property type="entry name" value="K_chnl_volt-dep_bsu_KCNAB-rel"/>
</dbReference>
<feature type="domain" description="NADP-dependent oxidoreductase" evidence="4">
    <location>
        <begin position="29"/>
        <end position="329"/>
    </location>
</feature>
<dbReference type="PANTHER" id="PTHR43150:SF4">
    <property type="entry name" value="L-GLYCERALDEHYDE 3-PHOSPHATE REDUCTASE"/>
    <property type="match status" value="1"/>
</dbReference>
<organism evidence="5 6">
    <name type="scientific">Parabacteroides chartae</name>
    <dbReference type="NCBI Taxonomy" id="1037355"/>
    <lineage>
        <taxon>Bacteria</taxon>
        <taxon>Pseudomonadati</taxon>
        <taxon>Bacteroidota</taxon>
        <taxon>Bacteroidia</taxon>
        <taxon>Bacteroidales</taxon>
        <taxon>Tannerellaceae</taxon>
        <taxon>Parabacteroides</taxon>
    </lineage>
</organism>
<evidence type="ECO:0000256" key="2">
    <source>
        <dbReference type="ARBA" id="ARBA00022857"/>
    </source>
</evidence>
<gene>
    <name evidence="5" type="ORF">SAMN05660349_03061</name>
</gene>
<dbReference type="Proteomes" id="UP000190852">
    <property type="component" value="Unassembled WGS sequence"/>
</dbReference>
<dbReference type="SUPFAM" id="SSF51430">
    <property type="entry name" value="NAD(P)-linked oxidoreductase"/>
    <property type="match status" value="1"/>
</dbReference>
<dbReference type="Pfam" id="PF00248">
    <property type="entry name" value="Aldo_ket_red"/>
    <property type="match status" value="1"/>
</dbReference>
<evidence type="ECO:0000256" key="1">
    <source>
        <dbReference type="ARBA" id="ARBA00006515"/>
    </source>
</evidence>
<protein>
    <submittedName>
        <fullName evidence="5">L-glyceraldehyde 3-phosphate reductase</fullName>
    </submittedName>
</protein>
<name>A0A1T5EP16_9BACT</name>
<evidence type="ECO:0000259" key="4">
    <source>
        <dbReference type="Pfam" id="PF00248"/>
    </source>
</evidence>
<dbReference type="Gene3D" id="3.20.20.100">
    <property type="entry name" value="NADP-dependent oxidoreductase domain"/>
    <property type="match status" value="1"/>
</dbReference>
<dbReference type="InterPro" id="IPR023210">
    <property type="entry name" value="NADP_OxRdtase_dom"/>
</dbReference>
<comment type="similarity">
    <text evidence="1">Belongs to the shaker potassium channel beta subunit family.</text>
</comment>